<dbReference type="Gene3D" id="3.30.420.10">
    <property type="entry name" value="Ribonuclease H-like superfamily/Ribonuclease H"/>
    <property type="match status" value="1"/>
</dbReference>
<evidence type="ECO:0000313" key="1">
    <source>
        <dbReference type="EMBL" id="CAL8106324.1"/>
    </source>
</evidence>
<organism evidence="1 2">
    <name type="scientific">Orchesella dallaii</name>
    <dbReference type="NCBI Taxonomy" id="48710"/>
    <lineage>
        <taxon>Eukaryota</taxon>
        <taxon>Metazoa</taxon>
        <taxon>Ecdysozoa</taxon>
        <taxon>Arthropoda</taxon>
        <taxon>Hexapoda</taxon>
        <taxon>Collembola</taxon>
        <taxon>Entomobryomorpha</taxon>
        <taxon>Entomobryoidea</taxon>
        <taxon>Orchesellidae</taxon>
        <taxon>Orchesellinae</taxon>
        <taxon>Orchesella</taxon>
    </lineage>
</organism>
<sequence>MERKLLYETILKLSEDDYVDLMQSVHIDYPIRSRELTNKITNYWNKQENKTVKNARSSGPGCKLVSSLPIAKSSTECPTHASLGDSASGSNQEASSLLPWQKSAWKTGFIFRGDKVPINGQVFIDVEKVTMRKQVGVKAHQQKAATVCLVNGDGKVILWAFIKRNHDEICQYAPRMTNLNRNKLDSGVNLDMVHICLKMCLDGNELVGVSVVNDLISLDYQHTNTMELF</sequence>
<dbReference type="Proteomes" id="UP001642540">
    <property type="component" value="Unassembled WGS sequence"/>
</dbReference>
<dbReference type="InterPro" id="IPR036397">
    <property type="entry name" value="RNaseH_sf"/>
</dbReference>
<name>A0ABP1QKB7_9HEXA</name>
<evidence type="ECO:0000313" key="2">
    <source>
        <dbReference type="Proteomes" id="UP001642540"/>
    </source>
</evidence>
<dbReference type="EMBL" id="CAXLJM020000037">
    <property type="protein sequence ID" value="CAL8106324.1"/>
    <property type="molecule type" value="Genomic_DNA"/>
</dbReference>
<accession>A0ABP1QKB7</accession>
<reference evidence="1 2" key="1">
    <citation type="submission" date="2024-08" db="EMBL/GenBank/DDBJ databases">
        <authorList>
            <person name="Cucini C."/>
            <person name="Frati F."/>
        </authorList>
    </citation>
    <scope>NUCLEOTIDE SEQUENCE [LARGE SCALE GENOMIC DNA]</scope>
</reference>
<comment type="caution">
    <text evidence="1">The sequence shown here is derived from an EMBL/GenBank/DDBJ whole genome shotgun (WGS) entry which is preliminary data.</text>
</comment>
<gene>
    <name evidence="1" type="ORF">ODALV1_LOCUS12336</name>
</gene>
<keyword evidence="2" id="KW-1185">Reference proteome</keyword>
<proteinExistence type="predicted"/>
<protein>
    <submittedName>
        <fullName evidence="1">Uncharacterized protein</fullName>
    </submittedName>
</protein>